<dbReference type="Gene3D" id="1.10.357.10">
    <property type="entry name" value="Tetracycline Repressor, domain 2"/>
    <property type="match status" value="1"/>
</dbReference>
<evidence type="ECO:0000259" key="3">
    <source>
        <dbReference type="Pfam" id="PF02909"/>
    </source>
</evidence>
<dbReference type="AlphaFoldDB" id="A0A8J3R4B2"/>
<evidence type="ECO:0000313" key="4">
    <source>
        <dbReference type="EMBL" id="GIH21539.1"/>
    </source>
</evidence>
<dbReference type="InterPro" id="IPR036271">
    <property type="entry name" value="Tet_transcr_reg_TetR-rel_C_sf"/>
</dbReference>
<sequence length="72" mass="8003">MLYAVTGFVVGHAVMLHRGDRPNMANSRQEMPGLDPLEYPLLAEVTRTPDPTGPNLRFEFALEAMLRGFSAE</sequence>
<dbReference type="GO" id="GO:0045892">
    <property type="term" value="P:negative regulation of DNA-templated transcription"/>
    <property type="evidence" value="ECO:0007669"/>
    <property type="project" value="InterPro"/>
</dbReference>
<feature type="domain" description="Tetracycline repressor TetR C-terminal" evidence="3">
    <location>
        <begin position="2"/>
        <end position="71"/>
    </location>
</feature>
<dbReference type="EMBL" id="BONZ01000137">
    <property type="protein sequence ID" value="GIH21539.1"/>
    <property type="molecule type" value="Genomic_DNA"/>
</dbReference>
<proteinExistence type="predicted"/>
<gene>
    <name evidence="4" type="ORF">Raf01_97110</name>
</gene>
<evidence type="ECO:0000256" key="1">
    <source>
        <dbReference type="ARBA" id="ARBA00023015"/>
    </source>
</evidence>
<name>A0A8J3R4B2_9ACTN</name>
<dbReference type="InterPro" id="IPR004111">
    <property type="entry name" value="Repressor_TetR_C"/>
</dbReference>
<keyword evidence="5" id="KW-1185">Reference proteome</keyword>
<keyword evidence="1" id="KW-0805">Transcription regulation</keyword>
<dbReference type="SUPFAM" id="SSF48498">
    <property type="entry name" value="Tetracyclin repressor-like, C-terminal domain"/>
    <property type="match status" value="1"/>
</dbReference>
<accession>A0A8J3R4B2</accession>
<dbReference type="Pfam" id="PF02909">
    <property type="entry name" value="TetR_C_1"/>
    <property type="match status" value="1"/>
</dbReference>
<evidence type="ECO:0000313" key="5">
    <source>
        <dbReference type="Proteomes" id="UP000642748"/>
    </source>
</evidence>
<protein>
    <recommendedName>
        <fullName evidence="3">Tetracycline repressor TetR C-terminal domain-containing protein</fullName>
    </recommendedName>
</protein>
<comment type="caution">
    <text evidence="4">The sequence shown here is derived from an EMBL/GenBank/DDBJ whole genome shotgun (WGS) entry which is preliminary data.</text>
</comment>
<evidence type="ECO:0000256" key="2">
    <source>
        <dbReference type="ARBA" id="ARBA00023163"/>
    </source>
</evidence>
<dbReference type="Proteomes" id="UP000642748">
    <property type="component" value="Unassembled WGS sequence"/>
</dbReference>
<keyword evidence="2" id="KW-0804">Transcription</keyword>
<organism evidence="4 5">
    <name type="scientific">Rugosimonospora africana</name>
    <dbReference type="NCBI Taxonomy" id="556532"/>
    <lineage>
        <taxon>Bacteria</taxon>
        <taxon>Bacillati</taxon>
        <taxon>Actinomycetota</taxon>
        <taxon>Actinomycetes</taxon>
        <taxon>Micromonosporales</taxon>
        <taxon>Micromonosporaceae</taxon>
        <taxon>Rugosimonospora</taxon>
    </lineage>
</organism>
<reference evidence="4" key="1">
    <citation type="submission" date="2021-01" db="EMBL/GenBank/DDBJ databases">
        <title>Whole genome shotgun sequence of Rugosimonospora africana NBRC 104875.</title>
        <authorList>
            <person name="Komaki H."/>
            <person name="Tamura T."/>
        </authorList>
    </citation>
    <scope>NUCLEOTIDE SEQUENCE</scope>
    <source>
        <strain evidence="4">NBRC 104875</strain>
    </source>
</reference>